<accession>A0ABZ0SAY1</accession>
<dbReference type="InterPro" id="IPR006222">
    <property type="entry name" value="GCVT_N"/>
</dbReference>
<dbReference type="EMBL" id="CP121472">
    <property type="protein sequence ID" value="WPL17602.1"/>
    <property type="molecule type" value="Genomic_DNA"/>
</dbReference>
<dbReference type="SUPFAM" id="SSF101790">
    <property type="entry name" value="Aminomethyltransferase beta-barrel domain"/>
    <property type="match status" value="1"/>
</dbReference>
<evidence type="ECO:0000313" key="2">
    <source>
        <dbReference type="EMBL" id="WPL17602.1"/>
    </source>
</evidence>
<sequence length="344" mass="36961">MNTQWQSFIVAHGGTVEADAKVHFPEMPAESDCALCALGELGVIEVKGADAADFLQGQLSNDLRELSDTHAQRSCHCNAKGRVLADSLVLRAGESYHLILPREQIATLLPRLKMFVLRAQVAVRDLSDEIICLGLIGECTGAVLADHFGSLPEGDNDLAIQGDACLIRAAGPLPRWLYVGPPATAERLWQQAREAGAQLTGGDLWALHHIRAGIPSIGANTRELFVPQMTNMHLIDGLSFHKGCYTGQEVVARMQYLGKLKRRMYFSEVALDQLPVPGTQLDSAGSQSAQGAGSVVDARRNAAGRCELLAVAEIAAVERDDLTLADTGSALSLRPPPYGLPREV</sequence>
<dbReference type="NCBIfam" id="TIGR03317">
    <property type="entry name" value="ygfZ_signature"/>
    <property type="match status" value="1"/>
</dbReference>
<organism evidence="2 3">
    <name type="scientific">Thiorhodovibrio winogradskyi</name>
    <dbReference type="NCBI Taxonomy" id="77007"/>
    <lineage>
        <taxon>Bacteria</taxon>
        <taxon>Pseudomonadati</taxon>
        <taxon>Pseudomonadota</taxon>
        <taxon>Gammaproteobacteria</taxon>
        <taxon>Chromatiales</taxon>
        <taxon>Chromatiaceae</taxon>
        <taxon>Thiorhodovibrio</taxon>
    </lineage>
</organism>
<dbReference type="Gene3D" id="2.40.30.160">
    <property type="match status" value="1"/>
</dbReference>
<dbReference type="Pfam" id="PF01571">
    <property type="entry name" value="GCV_T"/>
    <property type="match status" value="1"/>
</dbReference>
<proteinExistence type="predicted"/>
<dbReference type="PANTHER" id="PTHR22602:SF0">
    <property type="entry name" value="TRANSFERASE CAF17, MITOCHONDRIAL-RELATED"/>
    <property type="match status" value="1"/>
</dbReference>
<dbReference type="InterPro" id="IPR029043">
    <property type="entry name" value="GcvT/YgfZ_C"/>
</dbReference>
<protein>
    <submittedName>
        <fullName evidence="2">tRNA-modifying protein YgfZ</fullName>
    </submittedName>
</protein>
<reference evidence="2 3" key="1">
    <citation type="journal article" date="2023" name="Microorganisms">
        <title>Thiorhodovibrio frisius and Trv. litoralis spp. nov., Two Novel Members from a Clade of Fastidious Purple Sulfur Bacteria That Exhibit Unique Red-Shifted Light-Harvesting Capabilities.</title>
        <authorList>
            <person name="Methner A."/>
            <person name="Kuzyk S.B."/>
            <person name="Petersen J."/>
            <person name="Bauer S."/>
            <person name="Brinkmann H."/>
            <person name="Sichau K."/>
            <person name="Wanner G."/>
            <person name="Wolf J."/>
            <person name="Neumann-Schaal M."/>
            <person name="Henke P."/>
            <person name="Tank M."/>
            <person name="Sproer C."/>
            <person name="Bunk B."/>
            <person name="Overmann J."/>
        </authorList>
    </citation>
    <scope>NUCLEOTIDE SEQUENCE [LARGE SCALE GENOMIC DNA]</scope>
    <source>
        <strain evidence="2 3">DSM 6702</strain>
    </source>
</reference>
<dbReference type="InterPro" id="IPR017703">
    <property type="entry name" value="YgfZ/GCV_T_CS"/>
</dbReference>
<evidence type="ECO:0000259" key="1">
    <source>
        <dbReference type="Pfam" id="PF01571"/>
    </source>
</evidence>
<dbReference type="Gene3D" id="3.30.70.1400">
    <property type="entry name" value="Aminomethyltransferase beta-barrel domains"/>
    <property type="match status" value="1"/>
</dbReference>
<dbReference type="PANTHER" id="PTHR22602">
    <property type="entry name" value="TRANSFERASE CAF17, MITOCHONDRIAL-RELATED"/>
    <property type="match status" value="1"/>
</dbReference>
<name>A0ABZ0SAY1_9GAMM</name>
<dbReference type="InterPro" id="IPR045179">
    <property type="entry name" value="YgfZ/GcvT"/>
</dbReference>
<gene>
    <name evidence="2" type="primary">ygfZ</name>
    <name evidence="2" type="ORF">Thiowin_02627</name>
</gene>
<dbReference type="Proteomes" id="UP001432180">
    <property type="component" value="Chromosome"/>
</dbReference>
<dbReference type="Gene3D" id="3.30.70.1630">
    <property type="match status" value="1"/>
</dbReference>
<feature type="domain" description="GCVT N-terminal" evidence="1">
    <location>
        <begin position="32"/>
        <end position="147"/>
    </location>
</feature>
<evidence type="ECO:0000313" key="3">
    <source>
        <dbReference type="Proteomes" id="UP001432180"/>
    </source>
</evidence>
<keyword evidence="3" id="KW-1185">Reference proteome</keyword>
<dbReference type="RefSeq" id="WP_328983409.1">
    <property type="nucleotide sequence ID" value="NZ_CP121472.1"/>
</dbReference>
<dbReference type="SUPFAM" id="SSF103025">
    <property type="entry name" value="Folate-binding domain"/>
    <property type="match status" value="1"/>
</dbReference>